<reference evidence="10" key="2">
    <citation type="submission" date="2016-05" db="EMBL/GenBank/DDBJ databases">
        <title>Genome sequence of Lactobacillus helveticus FAM8105.</title>
        <authorList>
            <person name="Ahrens C."/>
            <person name="Schmid M."/>
        </authorList>
    </citation>
    <scope>NUCLEOTIDE SEQUENCE [LARGE SCALE GENOMIC DNA]</scope>
    <source>
        <strain evidence="10">FAM8105</strain>
    </source>
</reference>
<keyword evidence="3" id="KW-0812">Transmembrane</keyword>
<reference evidence="4 9" key="1">
    <citation type="submission" date="2015-08" db="EMBL/GenBank/DDBJ databases">
        <title>Complete genome sequence of Lactobacillus helveticus CAUH18, a probiotic strain originated from koumiss.</title>
        <authorList>
            <person name="Yang Y."/>
            <person name="Hao Y."/>
        </authorList>
    </citation>
    <scope>NUCLEOTIDE SEQUENCE [LARGE SCALE GENOMIC DNA]</scope>
    <source>
        <strain evidence="4 9">CAUH18</strain>
    </source>
</reference>
<evidence type="ECO:0000313" key="4">
    <source>
        <dbReference type="EMBL" id="ALI52889.1"/>
    </source>
</evidence>
<evidence type="ECO:0000313" key="7">
    <source>
        <dbReference type="EMBL" id="GFP12826.1"/>
    </source>
</evidence>
<dbReference type="KEGG" id="lhd:HUO_08290"/>
<dbReference type="GeneID" id="99756951"/>
<organism evidence="8 12">
    <name type="scientific">Lactobacillus helveticus</name>
    <name type="common">Lactobacillus suntoryeus</name>
    <dbReference type="NCBI Taxonomy" id="1587"/>
    <lineage>
        <taxon>Bacteria</taxon>
        <taxon>Bacillati</taxon>
        <taxon>Bacillota</taxon>
        <taxon>Bacilli</taxon>
        <taxon>Lactobacillales</taxon>
        <taxon>Lactobacillaceae</taxon>
        <taxon>Lactobacillus</taxon>
    </lineage>
</organism>
<evidence type="ECO:0000256" key="1">
    <source>
        <dbReference type="ARBA" id="ARBA00004241"/>
    </source>
</evidence>
<name>A0A0D5MJY0_LACHE</name>
<evidence type="ECO:0000256" key="3">
    <source>
        <dbReference type="SAM" id="Phobius"/>
    </source>
</evidence>
<dbReference type="AlphaFoldDB" id="A0A0D5MJY0"/>
<reference evidence="8" key="5">
    <citation type="submission" date="2019-09" db="EMBL/GenBank/DDBJ databases">
        <title>Comparative genomic analysis of Lactobacillus helveticus.</title>
        <authorList>
            <person name="Zhang H."/>
            <person name="Chen Y."/>
            <person name="Zhong Z."/>
        </authorList>
    </citation>
    <scope>NUCLEOTIDE SEQUENCE</scope>
    <source>
        <strain evidence="8">IMAU50013</strain>
    </source>
</reference>
<evidence type="ECO:0000313" key="5">
    <source>
        <dbReference type="EMBL" id="AUI74660.1"/>
    </source>
</evidence>
<dbReference type="InterPro" id="IPR012902">
    <property type="entry name" value="N_methyl_site"/>
</dbReference>
<protein>
    <submittedName>
        <fullName evidence="4">N-terminal cleavage protein</fullName>
    </submittedName>
    <submittedName>
        <fullName evidence="5">Prepilin-type N-terminal cleavage/methylation domain-containing protein</fullName>
    </submittedName>
</protein>
<dbReference type="OrthoDB" id="2318130at2"/>
<dbReference type="EMBL" id="CP015496">
    <property type="protein sequence ID" value="AUI74660.1"/>
    <property type="molecule type" value="Genomic_DNA"/>
</dbReference>
<dbReference type="Proteomes" id="UP000063930">
    <property type="component" value="Chromosome"/>
</dbReference>
<comment type="subcellular location">
    <subcellularLocation>
        <location evidence="1">Cell surface</location>
    </subcellularLocation>
</comment>
<keyword evidence="3" id="KW-1133">Transmembrane helix</keyword>
<dbReference type="EMBL" id="WCGB01000032">
    <property type="protein sequence ID" value="NRN91934.1"/>
    <property type="molecule type" value="Genomic_DNA"/>
</dbReference>
<evidence type="ECO:0000256" key="2">
    <source>
        <dbReference type="ARBA" id="ARBA00023287"/>
    </source>
</evidence>
<dbReference type="Proteomes" id="UP000601587">
    <property type="component" value="Unassembled WGS sequence"/>
</dbReference>
<dbReference type="OMA" id="YQMLWGR"/>
<dbReference type="RefSeq" id="WP_003626115.1">
    <property type="nucleotide sequence ID" value="NZ_AP023028.1"/>
</dbReference>
<gene>
    <name evidence="4" type="ORF">ALV80_07400</name>
    <name evidence="8" type="ORF">IMAU50013_01481</name>
    <name evidence="6" type="ORF">LH5_00788</name>
    <name evidence="5" type="ORF">Lh8105_07705</name>
    <name evidence="7" type="ORF">LHEJCM1062_06980</name>
</gene>
<reference evidence="5" key="4">
    <citation type="journal article" date="2018" name="Front. Microbiol.">
        <title>Comparative Genomics of Completely Sequenced Lactobacillus helveticus Genomes Provides Insights into Strain-Specific Genes and Resolves Metagenomics Data Down to the Strain Level.</title>
        <authorList>
            <person name="Schmid M."/>
            <person name="Muri J."/>
            <person name="Melidis D."/>
            <person name="Varadarajan A.R."/>
            <person name="Somerville V."/>
            <person name="Wicki A."/>
            <person name="Moser A."/>
            <person name="Bourqui M."/>
            <person name="Wenzel C."/>
            <person name="Eugster-Meier E."/>
            <person name="Frey J.E."/>
            <person name="Irmler S."/>
            <person name="Ahrens C.H."/>
        </authorList>
    </citation>
    <scope>NUCLEOTIDE SEQUENCE</scope>
    <source>
        <strain evidence="5">FAM8105</strain>
    </source>
</reference>
<dbReference type="GO" id="GO:0030420">
    <property type="term" value="P:establishment of competence for transformation"/>
    <property type="evidence" value="ECO:0007669"/>
    <property type="project" value="UniProtKB-KW"/>
</dbReference>
<accession>A0A0D5MJY0</accession>
<evidence type="ECO:0000313" key="12">
    <source>
        <dbReference type="Proteomes" id="UP000601587"/>
    </source>
</evidence>
<feature type="transmembrane region" description="Helical" evidence="3">
    <location>
        <begin position="12"/>
        <end position="34"/>
    </location>
</feature>
<dbReference type="Pfam" id="PF07963">
    <property type="entry name" value="N_methyl"/>
    <property type="match status" value="1"/>
</dbReference>
<dbReference type="Proteomes" id="UP000267945">
    <property type="component" value="Chromosome"/>
</dbReference>
<evidence type="ECO:0000313" key="11">
    <source>
        <dbReference type="Proteomes" id="UP000267945"/>
    </source>
</evidence>
<evidence type="ECO:0000313" key="8">
    <source>
        <dbReference type="EMBL" id="NRN91934.1"/>
    </source>
</evidence>
<sequence length="143" mass="16153">MEKLLKLIRNKYRAFTLIETMITLAICCGMMLIGSLQLKKYQNRLVFDNTVKEVTAALDQASRISTIEGHAVTVIFSENQHYIKLVGGGHEKHVNINENIDIKGLTNFVFSKTGRSAPRTVTISGYGMKKAIKYQMLWGRMAK</sequence>
<evidence type="ECO:0000313" key="10">
    <source>
        <dbReference type="Proteomes" id="UP000234562"/>
    </source>
</evidence>
<reference evidence="7" key="6">
    <citation type="submission" date="2020-07" db="EMBL/GenBank/DDBJ databases">
        <title>Draft genome sequence of Lactobacillus helveticus strain JCM 1062.</title>
        <authorList>
            <person name="Endo A."/>
            <person name="Maeno S."/>
            <person name="Kido Y."/>
        </authorList>
    </citation>
    <scope>NUCLEOTIDE SEQUENCE</scope>
    <source>
        <strain evidence="7">JCM 1062</strain>
    </source>
</reference>
<dbReference type="Proteomes" id="UP000234562">
    <property type="component" value="Chromosome"/>
</dbReference>
<proteinExistence type="predicted"/>
<dbReference type="EMBL" id="CP012381">
    <property type="protein sequence ID" value="ALI52889.1"/>
    <property type="molecule type" value="Genomic_DNA"/>
</dbReference>
<evidence type="ECO:0000313" key="6">
    <source>
        <dbReference type="EMBL" id="AZK91045.1"/>
    </source>
</evidence>
<dbReference type="Proteomes" id="UP000630086">
    <property type="component" value="Unassembled WGS sequence"/>
</dbReference>
<keyword evidence="2" id="KW-0178">Competence</keyword>
<dbReference type="EMBL" id="BLYV01000148">
    <property type="protein sequence ID" value="GFP12826.1"/>
    <property type="molecule type" value="Genomic_DNA"/>
</dbReference>
<reference evidence="6 11" key="3">
    <citation type="submission" date="2017-02" db="EMBL/GenBank/DDBJ databases">
        <title>Complete genome sequence of Lactobacillus helveticus.</title>
        <authorList>
            <person name="Kim J.F."/>
            <person name="Chung Y."/>
            <person name="Kwak M."/>
        </authorList>
    </citation>
    <scope>NUCLEOTIDE SEQUENCE [LARGE SCALE GENOMIC DNA]</scope>
    <source>
        <strain evidence="6 11">LH5</strain>
    </source>
</reference>
<evidence type="ECO:0000313" key="9">
    <source>
        <dbReference type="Proteomes" id="UP000063930"/>
    </source>
</evidence>
<dbReference type="NCBIfam" id="TIGR02532">
    <property type="entry name" value="IV_pilin_GFxxxE"/>
    <property type="match status" value="1"/>
</dbReference>
<keyword evidence="3" id="KW-0472">Membrane</keyword>
<dbReference type="GO" id="GO:0009986">
    <property type="term" value="C:cell surface"/>
    <property type="evidence" value="ECO:0007669"/>
    <property type="project" value="UniProtKB-SubCell"/>
</dbReference>
<dbReference type="EMBL" id="CP019581">
    <property type="protein sequence ID" value="AZK91045.1"/>
    <property type="molecule type" value="Genomic_DNA"/>
</dbReference>